<name>A0A1I8P9X2_STOCA</name>
<dbReference type="InterPro" id="IPR046350">
    <property type="entry name" value="Cystatin_sf"/>
</dbReference>
<dbReference type="InterPro" id="IPR000010">
    <property type="entry name" value="Cystatin_dom"/>
</dbReference>
<dbReference type="VEuPathDB" id="VectorBase:SCAU006103"/>
<evidence type="ECO:0000313" key="3">
    <source>
        <dbReference type="EnsemblMetazoa" id="SCAU006103-PA"/>
    </source>
</evidence>
<evidence type="ECO:0000259" key="2">
    <source>
        <dbReference type="Pfam" id="PF00031"/>
    </source>
</evidence>
<gene>
    <name evidence="3" type="primary">106092471</name>
</gene>
<sequence length="118" mass="13208">MKFVIFLTILAVIGFASASEDCAGCPEPMDLEEAKQILDETLFMLDSLDGPHYTSGMIHEATKQVVAGIRYTINCDLIENENKFDTCDVVIVKTPWLGETEVTFKCPNQEDNVKSYHD</sequence>
<feature type="signal peptide" evidence="1">
    <location>
        <begin position="1"/>
        <end position="18"/>
    </location>
</feature>
<keyword evidence="1" id="KW-0732">Signal</keyword>
<evidence type="ECO:0000256" key="1">
    <source>
        <dbReference type="SAM" id="SignalP"/>
    </source>
</evidence>
<proteinExistence type="predicted"/>
<accession>A0A1I8P9X2</accession>
<dbReference type="EnsemblMetazoa" id="SCAU006103-RA">
    <property type="protein sequence ID" value="SCAU006103-PA"/>
    <property type="gene ID" value="SCAU006103"/>
</dbReference>
<dbReference type="Pfam" id="PF00031">
    <property type="entry name" value="Cystatin"/>
    <property type="match status" value="1"/>
</dbReference>
<keyword evidence="4" id="KW-1185">Reference proteome</keyword>
<dbReference type="AlphaFoldDB" id="A0A1I8P9X2"/>
<dbReference type="Gene3D" id="3.10.450.10">
    <property type="match status" value="1"/>
</dbReference>
<dbReference type="KEGG" id="scac:106092471"/>
<protein>
    <recommendedName>
        <fullName evidence="2">Cystatin domain-containing protein</fullName>
    </recommendedName>
</protein>
<feature type="chain" id="PRO_5009326257" description="Cystatin domain-containing protein" evidence="1">
    <location>
        <begin position="19"/>
        <end position="118"/>
    </location>
</feature>
<dbReference type="SUPFAM" id="SSF54403">
    <property type="entry name" value="Cystatin/monellin"/>
    <property type="match status" value="1"/>
</dbReference>
<feature type="domain" description="Cystatin" evidence="2">
    <location>
        <begin position="24"/>
        <end position="103"/>
    </location>
</feature>
<dbReference type="GO" id="GO:0004869">
    <property type="term" value="F:cysteine-type endopeptidase inhibitor activity"/>
    <property type="evidence" value="ECO:0007669"/>
    <property type="project" value="InterPro"/>
</dbReference>
<dbReference type="Proteomes" id="UP000095300">
    <property type="component" value="Unassembled WGS sequence"/>
</dbReference>
<reference evidence="3" key="1">
    <citation type="submission" date="2020-05" db="UniProtKB">
        <authorList>
            <consortium name="EnsemblMetazoa"/>
        </authorList>
    </citation>
    <scope>IDENTIFICATION</scope>
    <source>
        <strain evidence="3">USDA</strain>
    </source>
</reference>
<evidence type="ECO:0000313" key="4">
    <source>
        <dbReference type="Proteomes" id="UP000095300"/>
    </source>
</evidence>
<organism evidence="3 4">
    <name type="scientific">Stomoxys calcitrans</name>
    <name type="common">Stable fly</name>
    <name type="synonym">Conops calcitrans</name>
    <dbReference type="NCBI Taxonomy" id="35570"/>
    <lineage>
        <taxon>Eukaryota</taxon>
        <taxon>Metazoa</taxon>
        <taxon>Ecdysozoa</taxon>
        <taxon>Arthropoda</taxon>
        <taxon>Hexapoda</taxon>
        <taxon>Insecta</taxon>
        <taxon>Pterygota</taxon>
        <taxon>Neoptera</taxon>
        <taxon>Endopterygota</taxon>
        <taxon>Diptera</taxon>
        <taxon>Brachycera</taxon>
        <taxon>Muscomorpha</taxon>
        <taxon>Muscoidea</taxon>
        <taxon>Muscidae</taxon>
        <taxon>Stomoxys</taxon>
    </lineage>
</organism>
<dbReference type="OrthoDB" id="6357437at2759"/>